<keyword evidence="3" id="KW-1185">Reference proteome</keyword>
<name>A0A4Y2LE29_ARAVE</name>
<evidence type="ECO:0000313" key="2">
    <source>
        <dbReference type="EMBL" id="GBN12872.1"/>
    </source>
</evidence>
<dbReference type="AlphaFoldDB" id="A0A4Y2LE29"/>
<proteinExistence type="predicted"/>
<dbReference type="Proteomes" id="UP000499080">
    <property type="component" value="Unassembled WGS sequence"/>
</dbReference>
<evidence type="ECO:0000256" key="1">
    <source>
        <dbReference type="SAM" id="Phobius"/>
    </source>
</evidence>
<evidence type="ECO:0000313" key="3">
    <source>
        <dbReference type="Proteomes" id="UP000499080"/>
    </source>
</evidence>
<comment type="caution">
    <text evidence="2">The sequence shown here is derived from an EMBL/GenBank/DDBJ whole genome shotgun (WGS) entry which is preliminary data.</text>
</comment>
<gene>
    <name evidence="2" type="ORF">AVEN_83567_1</name>
</gene>
<organism evidence="2 3">
    <name type="scientific">Araneus ventricosus</name>
    <name type="common">Orbweaver spider</name>
    <name type="synonym">Epeira ventricosa</name>
    <dbReference type="NCBI Taxonomy" id="182803"/>
    <lineage>
        <taxon>Eukaryota</taxon>
        <taxon>Metazoa</taxon>
        <taxon>Ecdysozoa</taxon>
        <taxon>Arthropoda</taxon>
        <taxon>Chelicerata</taxon>
        <taxon>Arachnida</taxon>
        <taxon>Araneae</taxon>
        <taxon>Araneomorphae</taxon>
        <taxon>Entelegynae</taxon>
        <taxon>Araneoidea</taxon>
        <taxon>Araneidae</taxon>
        <taxon>Araneus</taxon>
    </lineage>
</organism>
<protein>
    <submittedName>
        <fullName evidence="2">Uncharacterized protein</fullName>
    </submittedName>
</protein>
<dbReference type="OrthoDB" id="10552867at2759"/>
<sequence>MASEDSTLSSSVGVANIIQIIPMIWQGGIFIITTSQKSPNWNKAQVQDTAVNLQPLQLLTRRPEQTSQSSVIRLWLDVRGHSRVDHGGSATVVDDCTNYPSFQAVLLWKVVSMLRRSDPDPTCDSTETIRRLRSTHLYQVTIHLLGT</sequence>
<dbReference type="EMBL" id="BGPR01005729">
    <property type="protein sequence ID" value="GBN12872.1"/>
    <property type="molecule type" value="Genomic_DNA"/>
</dbReference>
<keyword evidence="1" id="KW-1133">Transmembrane helix</keyword>
<keyword evidence="1" id="KW-0812">Transmembrane</keyword>
<accession>A0A4Y2LE29</accession>
<keyword evidence="1" id="KW-0472">Membrane</keyword>
<reference evidence="2 3" key="1">
    <citation type="journal article" date="2019" name="Sci. Rep.">
        <title>Orb-weaving spider Araneus ventricosus genome elucidates the spidroin gene catalogue.</title>
        <authorList>
            <person name="Kono N."/>
            <person name="Nakamura H."/>
            <person name="Ohtoshi R."/>
            <person name="Moran D.A.P."/>
            <person name="Shinohara A."/>
            <person name="Yoshida Y."/>
            <person name="Fujiwara M."/>
            <person name="Mori M."/>
            <person name="Tomita M."/>
            <person name="Arakawa K."/>
        </authorList>
    </citation>
    <scope>NUCLEOTIDE SEQUENCE [LARGE SCALE GENOMIC DNA]</scope>
</reference>
<feature type="transmembrane region" description="Helical" evidence="1">
    <location>
        <begin position="12"/>
        <end position="33"/>
    </location>
</feature>